<keyword evidence="8" id="KW-0812">Transmembrane</keyword>
<dbReference type="Pfam" id="PF00512">
    <property type="entry name" value="HisKA"/>
    <property type="match status" value="1"/>
</dbReference>
<dbReference type="PRINTS" id="PR00344">
    <property type="entry name" value="BCTRLSENSOR"/>
</dbReference>
<dbReference type="GO" id="GO:0000155">
    <property type="term" value="F:phosphorelay sensor kinase activity"/>
    <property type="evidence" value="ECO:0007669"/>
    <property type="project" value="InterPro"/>
</dbReference>
<evidence type="ECO:0000313" key="10">
    <source>
        <dbReference type="EMBL" id="KSU78920.1"/>
    </source>
</evidence>
<keyword evidence="7" id="KW-0902">Two-component regulatory system</keyword>
<dbReference type="Gene3D" id="3.30.565.10">
    <property type="entry name" value="Histidine kinase-like ATPase, C-terminal domain"/>
    <property type="match status" value="1"/>
</dbReference>
<dbReference type="Gene3D" id="1.10.287.130">
    <property type="match status" value="1"/>
</dbReference>
<evidence type="ECO:0000256" key="6">
    <source>
        <dbReference type="ARBA" id="ARBA00022777"/>
    </source>
</evidence>
<dbReference type="OrthoDB" id="9757990at2"/>
<dbReference type="GO" id="GO:0005886">
    <property type="term" value="C:plasma membrane"/>
    <property type="evidence" value="ECO:0007669"/>
    <property type="project" value="UniProtKB-SubCell"/>
</dbReference>
<comment type="catalytic activity">
    <reaction evidence="1">
        <text>ATP + protein L-histidine = ADP + protein N-phospho-L-histidine.</text>
        <dbReference type="EC" id="2.7.13.3"/>
    </reaction>
</comment>
<keyword evidence="8" id="KW-0472">Membrane</keyword>
<dbReference type="EC" id="2.7.13.3" evidence="3"/>
<dbReference type="Pfam" id="PF08448">
    <property type="entry name" value="PAS_4"/>
    <property type="match status" value="1"/>
</dbReference>
<dbReference type="FunFam" id="3.30.565.10:FF:000006">
    <property type="entry name" value="Sensor histidine kinase WalK"/>
    <property type="match status" value="1"/>
</dbReference>
<dbReference type="CDD" id="cd00075">
    <property type="entry name" value="HATPase"/>
    <property type="match status" value="1"/>
</dbReference>
<dbReference type="InterPro" id="IPR013656">
    <property type="entry name" value="PAS_4"/>
</dbReference>
<dbReference type="InterPro" id="IPR050736">
    <property type="entry name" value="Sensor_HK_Regulatory"/>
</dbReference>
<keyword evidence="11" id="KW-1185">Reference proteome</keyword>
<evidence type="ECO:0000256" key="3">
    <source>
        <dbReference type="ARBA" id="ARBA00012438"/>
    </source>
</evidence>
<dbReference type="InterPro" id="IPR036097">
    <property type="entry name" value="HisK_dim/P_sf"/>
</dbReference>
<feature type="transmembrane region" description="Helical" evidence="8">
    <location>
        <begin position="102"/>
        <end position="119"/>
    </location>
</feature>
<evidence type="ECO:0000256" key="4">
    <source>
        <dbReference type="ARBA" id="ARBA00022553"/>
    </source>
</evidence>
<feature type="transmembrane region" description="Helical" evidence="8">
    <location>
        <begin position="159"/>
        <end position="179"/>
    </location>
</feature>
<dbReference type="Pfam" id="PF02518">
    <property type="entry name" value="HATPase_c"/>
    <property type="match status" value="1"/>
</dbReference>
<dbReference type="InterPro" id="IPR004358">
    <property type="entry name" value="Sig_transdc_His_kin-like_C"/>
</dbReference>
<evidence type="ECO:0000256" key="7">
    <source>
        <dbReference type="ARBA" id="ARBA00023012"/>
    </source>
</evidence>
<dbReference type="Proteomes" id="UP000053199">
    <property type="component" value="Unassembled WGS sequence"/>
</dbReference>
<dbReference type="InterPro" id="IPR035965">
    <property type="entry name" value="PAS-like_dom_sf"/>
</dbReference>
<protein>
    <recommendedName>
        <fullName evidence="3">histidine kinase</fullName>
        <ecNumber evidence="3">2.7.13.3</ecNumber>
    </recommendedName>
</protein>
<organism evidence="10 11">
    <name type="scientific">Pseudarthrobacter enclensis</name>
    <dbReference type="NCBI Taxonomy" id="993070"/>
    <lineage>
        <taxon>Bacteria</taxon>
        <taxon>Bacillati</taxon>
        <taxon>Actinomycetota</taxon>
        <taxon>Actinomycetes</taxon>
        <taxon>Micrococcales</taxon>
        <taxon>Micrococcaceae</taxon>
        <taxon>Pseudarthrobacter</taxon>
    </lineage>
</organism>
<evidence type="ECO:0000256" key="2">
    <source>
        <dbReference type="ARBA" id="ARBA00004236"/>
    </source>
</evidence>
<keyword evidence="8" id="KW-1133">Transmembrane helix</keyword>
<evidence type="ECO:0000256" key="5">
    <source>
        <dbReference type="ARBA" id="ARBA00022679"/>
    </source>
</evidence>
<dbReference type="InterPro" id="IPR003661">
    <property type="entry name" value="HisK_dim/P_dom"/>
</dbReference>
<evidence type="ECO:0000259" key="9">
    <source>
        <dbReference type="PROSITE" id="PS50109"/>
    </source>
</evidence>
<accession>A0A0V8IW47</accession>
<keyword evidence="5" id="KW-0808">Transferase</keyword>
<evidence type="ECO:0000256" key="8">
    <source>
        <dbReference type="SAM" id="Phobius"/>
    </source>
</evidence>
<name>A0A0V8IW47_9MICC</name>
<comment type="caution">
    <text evidence="10">The sequence shown here is derived from an EMBL/GenBank/DDBJ whole genome shotgun (WGS) entry which is preliminary data.</text>
</comment>
<dbReference type="SUPFAM" id="SSF55874">
    <property type="entry name" value="ATPase domain of HSP90 chaperone/DNA topoisomerase II/histidine kinase"/>
    <property type="match status" value="1"/>
</dbReference>
<evidence type="ECO:0000313" key="11">
    <source>
        <dbReference type="Proteomes" id="UP000053199"/>
    </source>
</evidence>
<feature type="domain" description="Histidine kinase" evidence="9">
    <location>
        <begin position="336"/>
        <end position="550"/>
    </location>
</feature>
<feature type="transmembrane region" description="Helical" evidence="8">
    <location>
        <begin position="128"/>
        <end position="147"/>
    </location>
</feature>
<reference evidence="10 11" key="1">
    <citation type="journal article" date="2014" name="Arch. Microbiol.">
        <title>Arthrobacter enclensis sp. nov., isolated from sediment sample.</title>
        <authorList>
            <person name="Dastager S.G."/>
            <person name="Liu Q."/>
            <person name="Tang S.K."/>
            <person name="Krishnamurthi S."/>
            <person name="Lee J.C."/>
            <person name="Li W.J."/>
        </authorList>
    </citation>
    <scope>NUCLEOTIDE SEQUENCE [LARGE SCALE GENOMIC DNA]</scope>
    <source>
        <strain evidence="10 11">NIO-1008</strain>
    </source>
</reference>
<keyword evidence="6" id="KW-0418">Kinase</keyword>
<dbReference type="SMART" id="SM00388">
    <property type="entry name" value="HisKA"/>
    <property type="match status" value="1"/>
</dbReference>
<dbReference type="PROSITE" id="PS50109">
    <property type="entry name" value="HIS_KIN"/>
    <property type="match status" value="1"/>
</dbReference>
<dbReference type="PANTHER" id="PTHR43711">
    <property type="entry name" value="TWO-COMPONENT HISTIDINE KINASE"/>
    <property type="match status" value="1"/>
</dbReference>
<dbReference type="SUPFAM" id="SSF55785">
    <property type="entry name" value="PYP-like sensor domain (PAS domain)"/>
    <property type="match status" value="1"/>
</dbReference>
<sequence length="557" mass="59746">MADSLFQRGPARFFRGLGTRSQVALCQLPLTLLVAVLAAATPFAWPTLLHSPPYLAGIVLHAVLFLACFLVPWERLEHRPYLLIPVLDFAAIGLLRNGAAPLLPGLAVLVVFPVIWLSASGMLARSSLVLSFVGPLFIMLPSAAGRFPHLTAADVTTVFLFPLMMLAVSLAIRFASVNLRVQQRELARKDTELRSLLRQSRERERLLQTVLDATDVGIAAVDRSGHFLVSNSRQRNFRRATGADDALPGQGNQLIFGQDRTTLLPPDRRPISRAMAGESFSDYLVWAGEGPEQRAVSTAARPLRSEDGRLTGAVVVYSDVTGWVEALAAHQELVSNVSHEFKSPLNSIIGNIDLVLDDVAALPPHATQRLEVVQRNSERLLALVSDLSATASAALNVHPKRTDLASLVETSLGSAQALAGQANIELAAEVPSPLWAYADPLRIGQALDNLVSNAIKYSPGGGRVTVRALPGNRWVQLSVTDTGMGMSEAESSRVFQRFFRTDAARSASIAGAGLGLSITRMIVEGHGGTITCESAKGRGSTFTLTLPADGPPSSFQV</sequence>
<feature type="transmembrane region" description="Helical" evidence="8">
    <location>
        <begin position="54"/>
        <end position="73"/>
    </location>
</feature>
<keyword evidence="4" id="KW-0597">Phosphoprotein</keyword>
<dbReference type="AlphaFoldDB" id="A0A0V8IW47"/>
<dbReference type="SMART" id="SM00387">
    <property type="entry name" value="HATPase_c"/>
    <property type="match status" value="1"/>
</dbReference>
<dbReference type="InterPro" id="IPR036890">
    <property type="entry name" value="HATPase_C_sf"/>
</dbReference>
<dbReference type="InterPro" id="IPR005467">
    <property type="entry name" value="His_kinase_dom"/>
</dbReference>
<dbReference type="Gene3D" id="3.30.450.20">
    <property type="entry name" value="PAS domain"/>
    <property type="match status" value="1"/>
</dbReference>
<dbReference type="PANTHER" id="PTHR43711:SF1">
    <property type="entry name" value="HISTIDINE KINASE 1"/>
    <property type="match status" value="1"/>
</dbReference>
<dbReference type="SUPFAM" id="SSF47384">
    <property type="entry name" value="Homodimeric domain of signal transducing histidine kinase"/>
    <property type="match status" value="1"/>
</dbReference>
<dbReference type="CDD" id="cd00082">
    <property type="entry name" value="HisKA"/>
    <property type="match status" value="1"/>
</dbReference>
<dbReference type="EMBL" id="LNQM01000001">
    <property type="protein sequence ID" value="KSU78920.1"/>
    <property type="molecule type" value="Genomic_DNA"/>
</dbReference>
<proteinExistence type="predicted"/>
<comment type="subcellular location">
    <subcellularLocation>
        <location evidence="2">Cell membrane</location>
    </subcellularLocation>
</comment>
<dbReference type="RefSeq" id="WP_058266527.1">
    <property type="nucleotide sequence ID" value="NZ_FMAZ01000001.1"/>
</dbReference>
<evidence type="ECO:0000256" key="1">
    <source>
        <dbReference type="ARBA" id="ARBA00000085"/>
    </source>
</evidence>
<dbReference type="STRING" id="993070.AS031_02440"/>
<gene>
    <name evidence="10" type="ORF">AS031_02440</name>
</gene>
<dbReference type="InterPro" id="IPR003594">
    <property type="entry name" value="HATPase_dom"/>
</dbReference>